<dbReference type="AlphaFoldDB" id="A0A7V5LUR2"/>
<dbReference type="GO" id="GO:0051536">
    <property type="term" value="F:iron-sulfur cluster binding"/>
    <property type="evidence" value="ECO:0007669"/>
    <property type="project" value="InterPro"/>
</dbReference>
<dbReference type="SUPFAM" id="SSF46548">
    <property type="entry name" value="alpha-helical ferredoxin"/>
    <property type="match status" value="1"/>
</dbReference>
<dbReference type="PANTHER" id="PTHR42783:SF3">
    <property type="entry name" value="GLUTAMATE SYNTHASE [NADPH] SMALL CHAIN-RELATED"/>
    <property type="match status" value="1"/>
</dbReference>
<evidence type="ECO:0000259" key="1">
    <source>
        <dbReference type="Pfam" id="PF07992"/>
    </source>
</evidence>
<dbReference type="PANTHER" id="PTHR42783">
    <property type="entry name" value="GLUTAMATE SYNTHASE [NADPH] SMALL CHAIN"/>
    <property type="match status" value="1"/>
</dbReference>
<dbReference type="PRINTS" id="PR00419">
    <property type="entry name" value="ADXRDTASE"/>
</dbReference>
<dbReference type="EMBL" id="DRTX01000162">
    <property type="protein sequence ID" value="HHF53356.1"/>
    <property type="molecule type" value="Genomic_DNA"/>
</dbReference>
<proteinExistence type="predicted"/>
<dbReference type="Pfam" id="PF14691">
    <property type="entry name" value="Fer4_20"/>
    <property type="match status" value="1"/>
</dbReference>
<sequence length="480" mass="52958">MPRKLILNRVPMKKREPGERIKIFDEVALGYTEEEAIKEAERCLQCPKPLCVSGCPVNINIPAFIKQIKEGNFIEAVRIIKEDNPLPAVCGRVCPQEEQCEQRCVVGIKGEPVAIGRLERFVADYEAKQGLSEKPQIKEKKNKKVAIIGSGPAGLVCASELAKMGYDVTIFESLHEAGGVLIYGIPEFRLPKKIVKREVEYIKSLGVNLVTNFCVGRTRTIDELMNEDGFEAVFIGTGAGLPRFMHIPGENLLGIYSANEFLTRINLMKAYKFPEYDTPVKVGNKVAVIGGGNVAMDSARSALRAGAEKVMVLYRRTRNEMPARLEEVENAEEEGIEFHFLVTPVRYIGDENGWVKEVEVIKMKLGEPDESGRRRPIPIEGSEFTIPVDTVVVAIGQIPTPIIAKTTPGLEVHPRWGTLIANQKTGATTRPGIFAGGDVVTGAATVILAAGAGKTAAKYIDYYLQNKDKEGIWEELFEMK</sequence>
<dbReference type="GO" id="GO:0004355">
    <property type="term" value="F:glutamate synthase (NADPH) activity"/>
    <property type="evidence" value="ECO:0007669"/>
    <property type="project" value="UniProtKB-EC"/>
</dbReference>
<organism evidence="3">
    <name type="scientific">candidate division WOR-3 bacterium</name>
    <dbReference type="NCBI Taxonomy" id="2052148"/>
    <lineage>
        <taxon>Bacteria</taxon>
        <taxon>Bacteria division WOR-3</taxon>
    </lineage>
</organism>
<evidence type="ECO:0000313" key="3">
    <source>
        <dbReference type="EMBL" id="HHF53356.1"/>
    </source>
</evidence>
<dbReference type="Gene3D" id="3.50.50.60">
    <property type="entry name" value="FAD/NAD(P)-binding domain"/>
    <property type="match status" value="2"/>
</dbReference>
<dbReference type="InterPro" id="IPR023753">
    <property type="entry name" value="FAD/NAD-binding_dom"/>
</dbReference>
<dbReference type="EC" id="1.4.1.13" evidence="3"/>
<feature type="domain" description="Dihydroprymidine dehydrogenase" evidence="2">
    <location>
        <begin position="21"/>
        <end position="130"/>
    </location>
</feature>
<comment type="caution">
    <text evidence="3">The sequence shown here is derived from an EMBL/GenBank/DDBJ whole genome shotgun (WGS) entry which is preliminary data.</text>
</comment>
<gene>
    <name evidence="3" type="primary">gltA</name>
    <name evidence="3" type="ORF">ENL43_03215</name>
</gene>
<feature type="domain" description="FAD/NAD(P)-binding" evidence="1">
    <location>
        <begin position="143"/>
        <end position="451"/>
    </location>
</feature>
<dbReference type="InterPro" id="IPR009051">
    <property type="entry name" value="Helical_ferredxn"/>
</dbReference>
<protein>
    <submittedName>
        <fullName evidence="3">NADPH-dependent glutamate synthase</fullName>
        <ecNumber evidence="3">1.4.1.13</ecNumber>
    </submittedName>
</protein>
<dbReference type="InterPro" id="IPR036188">
    <property type="entry name" value="FAD/NAD-bd_sf"/>
</dbReference>
<dbReference type="NCBIfam" id="TIGR01316">
    <property type="entry name" value="gltA"/>
    <property type="match status" value="1"/>
</dbReference>
<dbReference type="InterPro" id="IPR006004">
    <property type="entry name" value="SudA-like"/>
</dbReference>
<keyword evidence="3" id="KW-0560">Oxidoreductase</keyword>
<dbReference type="Proteomes" id="UP000886050">
    <property type="component" value="Unassembled WGS sequence"/>
</dbReference>
<dbReference type="Pfam" id="PF07992">
    <property type="entry name" value="Pyr_redox_2"/>
    <property type="match status" value="1"/>
</dbReference>
<dbReference type="Gene3D" id="1.10.1060.10">
    <property type="entry name" value="Alpha-helical ferredoxin"/>
    <property type="match status" value="1"/>
</dbReference>
<evidence type="ECO:0000259" key="2">
    <source>
        <dbReference type="Pfam" id="PF14691"/>
    </source>
</evidence>
<reference evidence="3" key="1">
    <citation type="journal article" date="2020" name="mSystems">
        <title>Genome- and Community-Level Interaction Insights into Carbon Utilization and Element Cycling Functions of Hydrothermarchaeota in Hydrothermal Sediment.</title>
        <authorList>
            <person name="Zhou Z."/>
            <person name="Liu Y."/>
            <person name="Xu W."/>
            <person name="Pan J."/>
            <person name="Luo Z.H."/>
            <person name="Li M."/>
        </authorList>
    </citation>
    <scope>NUCLEOTIDE SEQUENCE [LARGE SCALE GENOMIC DNA]</scope>
    <source>
        <strain evidence="3">HyVt-96</strain>
    </source>
</reference>
<dbReference type="SUPFAM" id="SSF51971">
    <property type="entry name" value="Nucleotide-binding domain"/>
    <property type="match status" value="1"/>
</dbReference>
<accession>A0A7V5LUR2</accession>
<name>A0A7V5LUR2_UNCW3</name>
<dbReference type="InterPro" id="IPR028261">
    <property type="entry name" value="DPD_II"/>
</dbReference>